<evidence type="ECO:0000256" key="2">
    <source>
        <dbReference type="ARBA" id="ARBA00023002"/>
    </source>
</evidence>
<dbReference type="GO" id="GO:0016616">
    <property type="term" value="F:oxidoreductase activity, acting on the CH-OH group of donors, NAD or NADP as acceptor"/>
    <property type="evidence" value="ECO:0007669"/>
    <property type="project" value="UniProtKB-ARBA"/>
</dbReference>
<accession>A0A1P8Q5Q3</accession>
<dbReference type="InterPro" id="IPR020904">
    <property type="entry name" value="Sc_DH/Rdtase_CS"/>
</dbReference>
<dbReference type="FunFam" id="3.40.50.720:FF:000047">
    <property type="entry name" value="NADP-dependent L-serine/L-allo-threonine dehydrogenase"/>
    <property type="match status" value="1"/>
</dbReference>
<comment type="similarity">
    <text evidence="1 3">Belongs to the short-chain dehydrogenases/reductases (SDR) family.</text>
</comment>
<dbReference type="PRINTS" id="PR00080">
    <property type="entry name" value="SDRFAMILY"/>
</dbReference>
<dbReference type="KEGG" id="lalw:BTM29_11725"/>
<keyword evidence="5" id="KW-1185">Reference proteome</keyword>
<reference evidence="5" key="1">
    <citation type="submission" date="2016-12" db="EMBL/GenBank/DDBJ databases">
        <authorList>
            <person name="Jung M.Y."/>
            <person name="Lee S.H."/>
        </authorList>
    </citation>
    <scope>NUCLEOTIDE SEQUENCE [LARGE SCALE GENOMIC DNA]</scope>
    <source>
        <strain evidence="5">WiKim39</strain>
    </source>
</reference>
<dbReference type="InterPro" id="IPR002347">
    <property type="entry name" value="SDR_fam"/>
</dbReference>
<keyword evidence="2" id="KW-0560">Oxidoreductase</keyword>
<dbReference type="Proteomes" id="UP000187499">
    <property type="component" value="Chromosome"/>
</dbReference>
<protein>
    <submittedName>
        <fullName evidence="4">Oxidoreductase</fullName>
    </submittedName>
</protein>
<evidence type="ECO:0000256" key="1">
    <source>
        <dbReference type="ARBA" id="ARBA00006484"/>
    </source>
</evidence>
<dbReference type="EMBL" id="CP019323">
    <property type="protein sequence ID" value="APX73177.1"/>
    <property type="molecule type" value="Genomic_DNA"/>
</dbReference>
<dbReference type="RefSeq" id="WP_076618129.1">
    <property type="nucleotide sequence ID" value="NZ_CP019323.1"/>
</dbReference>
<evidence type="ECO:0000313" key="4">
    <source>
        <dbReference type="EMBL" id="APX73177.1"/>
    </source>
</evidence>
<dbReference type="InterPro" id="IPR036291">
    <property type="entry name" value="NAD(P)-bd_dom_sf"/>
</dbReference>
<dbReference type="Gene3D" id="3.40.50.720">
    <property type="entry name" value="NAD(P)-binding Rossmann-like Domain"/>
    <property type="match status" value="1"/>
</dbReference>
<dbReference type="AlphaFoldDB" id="A0A1P8Q5Q3"/>
<name>A0A1P8Q5Q3_9LACO</name>
<dbReference type="OrthoDB" id="9775296at2"/>
<dbReference type="CDD" id="cd05233">
    <property type="entry name" value="SDR_c"/>
    <property type="match status" value="1"/>
</dbReference>
<gene>
    <name evidence="4" type="ORF">BTM29_11725</name>
</gene>
<dbReference type="PRINTS" id="PR00081">
    <property type="entry name" value="GDHRDH"/>
</dbReference>
<dbReference type="STRING" id="1847728.BTM29_11725"/>
<dbReference type="SUPFAM" id="SSF51735">
    <property type="entry name" value="NAD(P)-binding Rossmann-fold domains"/>
    <property type="match status" value="1"/>
</dbReference>
<organism evidence="4 5">
    <name type="scientific">Companilactobacillus allii</name>
    <dbReference type="NCBI Taxonomy" id="1847728"/>
    <lineage>
        <taxon>Bacteria</taxon>
        <taxon>Bacillati</taxon>
        <taxon>Bacillota</taxon>
        <taxon>Bacilli</taxon>
        <taxon>Lactobacillales</taxon>
        <taxon>Lactobacillaceae</taxon>
        <taxon>Companilactobacillus</taxon>
    </lineage>
</organism>
<evidence type="ECO:0000313" key="5">
    <source>
        <dbReference type="Proteomes" id="UP000187499"/>
    </source>
</evidence>
<dbReference type="PANTHER" id="PTHR43115:SF4">
    <property type="entry name" value="DEHYDROGENASE_REDUCTASE SDR FAMILY MEMBER 11"/>
    <property type="match status" value="1"/>
</dbReference>
<evidence type="ECO:0000256" key="3">
    <source>
        <dbReference type="RuleBase" id="RU000363"/>
    </source>
</evidence>
<dbReference type="PROSITE" id="PS00061">
    <property type="entry name" value="ADH_SHORT"/>
    <property type="match status" value="1"/>
</dbReference>
<dbReference type="Pfam" id="PF00106">
    <property type="entry name" value="adh_short"/>
    <property type="match status" value="1"/>
</dbReference>
<sequence>MKKLIVITGASSGFGAAMARLFNENDYPLLLLGRRTEKIEELHLTGNVMIKHADVTDQSELSEAIKSAEKVFGPTDLLINNAGIMLLGNVWKQSSKEWQTMLDTNVMGVLNGMQIVLPEMKASHHGTIINISSIAGFKAFQNHAAYVASKYGVHGLSETIRQEVAGENVRVMLVAPGAAETELLTHVTDHDALDEYEQWKQSMGGITLDPKHVAETVKFMYEMPQEVNIREVDIAATLQDN</sequence>
<dbReference type="PANTHER" id="PTHR43115">
    <property type="entry name" value="DEHYDROGENASE/REDUCTASE SDR FAMILY MEMBER 11"/>
    <property type="match status" value="1"/>
</dbReference>
<proteinExistence type="inferred from homology"/>